<dbReference type="Proteomes" id="UP001227230">
    <property type="component" value="Chromosome 19"/>
</dbReference>
<dbReference type="InterPro" id="IPR004332">
    <property type="entry name" value="Transposase_MuDR"/>
</dbReference>
<sequence>MTMMTYITWSSSMTVSQESYVFEAHNGGAKQGVIDEQSTSVNVENNHFSSPSSSSQGVNDDNTIQRHEVASRCIEFEAIPPVSSTLGKAISGSGQIFTNADEFRNALYLTSLAGRFNYKFKRNSLKHMTACCTAGGCPWKITARGVGATKIVRVHIFENKHNHSAQEDSSLVPALRPNKAALVIDDMIRANPDYLPRQICVDFERQHRVKLTYNQA</sequence>
<accession>A0ABY9DZF2</accession>
<organism evidence="2 3">
    <name type="scientific">Vitis vinifera</name>
    <name type="common">Grape</name>
    <dbReference type="NCBI Taxonomy" id="29760"/>
    <lineage>
        <taxon>Eukaryota</taxon>
        <taxon>Viridiplantae</taxon>
        <taxon>Streptophyta</taxon>
        <taxon>Embryophyta</taxon>
        <taxon>Tracheophyta</taxon>
        <taxon>Spermatophyta</taxon>
        <taxon>Magnoliopsida</taxon>
        <taxon>eudicotyledons</taxon>
        <taxon>Gunneridae</taxon>
        <taxon>Pentapetalae</taxon>
        <taxon>rosids</taxon>
        <taxon>Vitales</taxon>
        <taxon>Vitaceae</taxon>
        <taxon>Viteae</taxon>
        <taxon>Vitis</taxon>
    </lineage>
</organism>
<dbReference type="Pfam" id="PF03108">
    <property type="entry name" value="DBD_Tnp_Mut"/>
    <property type="match status" value="1"/>
</dbReference>
<proteinExistence type="predicted"/>
<evidence type="ECO:0000259" key="1">
    <source>
        <dbReference type="Pfam" id="PF03108"/>
    </source>
</evidence>
<feature type="domain" description="Transposase MuDR plant" evidence="1">
    <location>
        <begin position="92"/>
        <end position="149"/>
    </location>
</feature>
<reference evidence="2 3" key="1">
    <citation type="journal article" date="2023" name="Hortic Res">
        <title>The complete reference genome for grapevine (Vitis vinifera L.) genetics and breeding.</title>
        <authorList>
            <person name="Shi X."/>
            <person name="Cao S."/>
            <person name="Wang X."/>
            <person name="Huang S."/>
            <person name="Wang Y."/>
            <person name="Liu Z."/>
            <person name="Liu W."/>
            <person name="Leng X."/>
            <person name="Peng Y."/>
            <person name="Wang N."/>
            <person name="Wang Y."/>
            <person name="Ma Z."/>
            <person name="Xu X."/>
            <person name="Zhang F."/>
            <person name="Xue H."/>
            <person name="Zhong H."/>
            <person name="Wang Y."/>
            <person name="Zhang K."/>
            <person name="Velt A."/>
            <person name="Avia K."/>
            <person name="Holtgrawe D."/>
            <person name="Grimplet J."/>
            <person name="Matus J.T."/>
            <person name="Ware D."/>
            <person name="Wu X."/>
            <person name="Wang H."/>
            <person name="Liu C."/>
            <person name="Fang Y."/>
            <person name="Rustenholz C."/>
            <person name="Cheng Z."/>
            <person name="Xiao H."/>
            <person name="Zhou Y."/>
        </authorList>
    </citation>
    <scope>NUCLEOTIDE SEQUENCE [LARGE SCALE GENOMIC DNA]</scope>
    <source>
        <strain evidence="3">cv. Pinot noir / PN40024</strain>
        <tissue evidence="2">Leaf</tissue>
    </source>
</reference>
<evidence type="ECO:0000313" key="2">
    <source>
        <dbReference type="EMBL" id="WKA12904.1"/>
    </source>
</evidence>
<protein>
    <recommendedName>
        <fullName evidence="1">Transposase MuDR plant domain-containing protein</fullName>
    </recommendedName>
</protein>
<dbReference type="EMBL" id="CP126666">
    <property type="protein sequence ID" value="WKA12904.1"/>
    <property type="molecule type" value="Genomic_DNA"/>
</dbReference>
<keyword evidence="3" id="KW-1185">Reference proteome</keyword>
<evidence type="ECO:0000313" key="3">
    <source>
        <dbReference type="Proteomes" id="UP001227230"/>
    </source>
</evidence>
<name>A0ABY9DZF2_VITVI</name>
<gene>
    <name evidence="2" type="ORF">VitviT2T_030249</name>
</gene>